<feature type="region of interest" description="Disordered" evidence="12">
    <location>
        <begin position="20"/>
        <end position="43"/>
    </location>
</feature>
<dbReference type="EnsemblMetazoa" id="XM_019911146.1">
    <property type="protein sequence ID" value="XP_019766705.1"/>
    <property type="gene ID" value="LOC109542090"/>
</dbReference>
<dbReference type="InterPro" id="IPR001452">
    <property type="entry name" value="SH3_domain"/>
</dbReference>
<dbReference type="AlphaFoldDB" id="A0AAR5Q0D4"/>
<proteinExistence type="predicted"/>
<dbReference type="Proteomes" id="UP000019118">
    <property type="component" value="Unassembled WGS sequence"/>
</dbReference>
<dbReference type="SUPFAM" id="SSF50044">
    <property type="entry name" value="SH3-domain"/>
    <property type="match status" value="1"/>
</dbReference>
<dbReference type="SMART" id="SM00326">
    <property type="entry name" value="SH3"/>
    <property type="match status" value="1"/>
</dbReference>
<keyword evidence="10" id="KW-0472">Membrane</keyword>
<dbReference type="GO" id="GO:1903078">
    <property type="term" value="P:positive regulation of protein localization to plasma membrane"/>
    <property type="evidence" value="ECO:0007669"/>
    <property type="project" value="TreeGrafter"/>
</dbReference>
<dbReference type="GO" id="GO:0003009">
    <property type="term" value="P:skeletal muscle contraction"/>
    <property type="evidence" value="ECO:0007669"/>
    <property type="project" value="TreeGrafter"/>
</dbReference>
<keyword evidence="7" id="KW-0677">Repeat</keyword>
<evidence type="ECO:0000256" key="12">
    <source>
        <dbReference type="SAM" id="MobiDB-lite"/>
    </source>
</evidence>
<protein>
    <recommendedName>
        <fullName evidence="17">SH3 domain-containing protein</fullName>
    </recommendedName>
</protein>
<feature type="region of interest" description="Disordered" evidence="12">
    <location>
        <begin position="468"/>
        <end position="493"/>
    </location>
</feature>
<evidence type="ECO:0000313" key="16">
    <source>
        <dbReference type="Proteomes" id="UP000019118"/>
    </source>
</evidence>
<sequence length="616" mass="67896">MSRSLPIPAGRGSIIKRIFVPPQPPASPEAAEGEVANGHINNENIPPPLKDELVIDQLSAVQIKPSHDALKKESDDLKVQIRQIQDALDTLLRIQQRSVDASLYNKANELQEDISMKRFDLRVAQIHLSAINAQKELFTHKLESDTVASRERKMSASSTASMKNKWLKAFKSLKTPPPEDPKKNGAAATKELLKGDPDAHNFQENTYKKITPCDVCSQILRGHTRQGLKCRICKMNVHLDCQKDAHKCQTKAKLLRRQKSTSEIETRVADANPDDENVTEGGMPTINRRICAKPIANSRLSPSTEAVRLEPPVTEVDQIYQVLKQATEISNSRPRVNLETPGISVERGSNPGSSSGSGQSLNKAVRTGLTPQPARAGASNLAVLNPVPCSTSSAPHSPRRQKLNLRMKSLSLDSPESTEHAQRRQRHGANAASDPHSNHSSSSKIQSPSSPVHNRRLLSAKNIRMSSVELPDENEKSPSSASTSPCPSPVGKKSHRLLPTNLYVVLYNFKARHQDELDLKAGYKVTVIETTDPDWWKGKCFGKTGFFPSKYVSKLSPGEKPLQVTHNLQVTDGDNGLMLLRDQIVIQIGEEIEGMVMIRSGDNRQGVCPVKFLQEV</sequence>
<dbReference type="SUPFAM" id="SSF57889">
    <property type="entry name" value="Cysteine-rich domain"/>
    <property type="match status" value="1"/>
</dbReference>
<feature type="domain" description="SH3" evidence="13">
    <location>
        <begin position="498"/>
        <end position="557"/>
    </location>
</feature>
<evidence type="ECO:0000256" key="9">
    <source>
        <dbReference type="ARBA" id="ARBA00022833"/>
    </source>
</evidence>
<evidence type="ECO:0000256" key="1">
    <source>
        <dbReference type="ARBA" id="ARBA00004278"/>
    </source>
</evidence>
<dbReference type="PROSITE" id="PS00479">
    <property type="entry name" value="ZF_DAG_PE_1"/>
    <property type="match status" value="1"/>
</dbReference>
<dbReference type="PROSITE" id="PS50002">
    <property type="entry name" value="SH3"/>
    <property type="match status" value="1"/>
</dbReference>
<name>A0AAR5Q0D4_DENPD</name>
<feature type="region of interest" description="Disordered" evidence="12">
    <location>
        <begin position="332"/>
        <end position="364"/>
    </location>
</feature>
<keyword evidence="5" id="KW-0963">Cytoplasm</keyword>
<feature type="compositionally biased region" description="Low complexity" evidence="12">
    <location>
        <begin position="433"/>
        <end position="452"/>
    </location>
</feature>
<dbReference type="GO" id="GO:0042383">
    <property type="term" value="C:sarcolemma"/>
    <property type="evidence" value="ECO:0007669"/>
    <property type="project" value="UniProtKB-SubCell"/>
</dbReference>
<evidence type="ECO:0000256" key="5">
    <source>
        <dbReference type="ARBA" id="ARBA00022490"/>
    </source>
</evidence>
<evidence type="ECO:0000256" key="11">
    <source>
        <dbReference type="PROSITE-ProRule" id="PRU00192"/>
    </source>
</evidence>
<dbReference type="Gene3D" id="3.30.60.20">
    <property type="match status" value="1"/>
</dbReference>
<evidence type="ECO:0000259" key="14">
    <source>
        <dbReference type="PROSITE" id="PS50081"/>
    </source>
</evidence>
<evidence type="ECO:0000256" key="7">
    <source>
        <dbReference type="ARBA" id="ARBA00022737"/>
    </source>
</evidence>
<feature type="domain" description="Phorbol-ester/DAG-type" evidence="14">
    <location>
        <begin position="199"/>
        <end position="248"/>
    </location>
</feature>
<dbReference type="PROSITE" id="PS50081">
    <property type="entry name" value="ZF_DAG_PE_2"/>
    <property type="match status" value="1"/>
</dbReference>
<evidence type="ECO:0008006" key="17">
    <source>
        <dbReference type="Google" id="ProtNLM"/>
    </source>
</evidence>
<dbReference type="Gene3D" id="2.30.30.40">
    <property type="entry name" value="SH3 Domains"/>
    <property type="match status" value="1"/>
</dbReference>
<feature type="region of interest" description="Disordered" evidence="12">
    <location>
        <begin position="412"/>
        <end position="454"/>
    </location>
</feature>
<dbReference type="SMART" id="SM00109">
    <property type="entry name" value="C1"/>
    <property type="match status" value="1"/>
</dbReference>
<dbReference type="Pfam" id="PF00018">
    <property type="entry name" value="SH3_1"/>
    <property type="match status" value="1"/>
</dbReference>
<dbReference type="PRINTS" id="PR00452">
    <property type="entry name" value="SH3DOMAIN"/>
</dbReference>
<dbReference type="FunFam" id="3.30.60.20:FF:000056">
    <property type="entry name" value="Uncharacterized protein, isoform C"/>
    <property type="match status" value="1"/>
</dbReference>
<evidence type="ECO:0000259" key="13">
    <source>
        <dbReference type="PROSITE" id="PS50002"/>
    </source>
</evidence>
<keyword evidence="9" id="KW-0862">Zinc</keyword>
<evidence type="ECO:0000256" key="10">
    <source>
        <dbReference type="ARBA" id="ARBA00023136"/>
    </source>
</evidence>
<comment type="subcellular location">
    <subcellularLocation>
        <location evidence="1">Cell membrane</location>
        <location evidence="1">Sarcolemma</location>
        <topology evidence="1">Peripheral membrane protein</topology>
        <orientation evidence="1">Cytoplasmic side</orientation>
    </subcellularLocation>
    <subcellularLocation>
        <location evidence="2">Cytoplasm</location>
    </subcellularLocation>
</comment>
<keyword evidence="16" id="KW-1185">Reference proteome</keyword>
<reference evidence="15" key="2">
    <citation type="submission" date="2024-08" db="UniProtKB">
        <authorList>
            <consortium name="EnsemblMetazoa"/>
        </authorList>
    </citation>
    <scope>IDENTIFICATION</scope>
</reference>
<evidence type="ECO:0000256" key="2">
    <source>
        <dbReference type="ARBA" id="ARBA00004496"/>
    </source>
</evidence>
<dbReference type="PANTHER" id="PTHR15135:SF7">
    <property type="entry name" value="STAC-LIKE, ISOFORM J"/>
    <property type="match status" value="1"/>
</dbReference>
<dbReference type="InterPro" id="IPR039688">
    <property type="entry name" value="STAC1/2/3"/>
</dbReference>
<dbReference type="InterPro" id="IPR002219">
    <property type="entry name" value="PKC_DAG/PE"/>
</dbReference>
<feature type="compositionally biased region" description="Low complexity" evidence="12">
    <location>
        <begin position="348"/>
        <end position="360"/>
    </location>
</feature>
<dbReference type="CDD" id="cd20817">
    <property type="entry name" value="C1_Stac"/>
    <property type="match status" value="1"/>
</dbReference>
<evidence type="ECO:0000256" key="3">
    <source>
        <dbReference type="ARBA" id="ARBA00022443"/>
    </source>
</evidence>
<evidence type="ECO:0000256" key="6">
    <source>
        <dbReference type="ARBA" id="ARBA00022723"/>
    </source>
</evidence>
<dbReference type="GO" id="GO:0008270">
    <property type="term" value="F:zinc ion binding"/>
    <property type="evidence" value="ECO:0007669"/>
    <property type="project" value="UniProtKB-KW"/>
</dbReference>
<dbReference type="FunFam" id="2.30.30.40:FF:000221">
    <property type="entry name" value="SH3 and cysteine-rich domain-containing protein 2"/>
    <property type="match status" value="1"/>
</dbReference>
<dbReference type="InterPro" id="IPR046349">
    <property type="entry name" value="C1-like_sf"/>
</dbReference>
<keyword evidence="4" id="KW-1003">Cell membrane</keyword>
<evidence type="ECO:0000313" key="15">
    <source>
        <dbReference type="EnsemblMetazoa" id="XP_019766705.1"/>
    </source>
</evidence>
<keyword evidence="6" id="KW-0479">Metal-binding</keyword>
<dbReference type="PANTHER" id="PTHR15135">
    <property type="entry name" value="STAC"/>
    <property type="match status" value="1"/>
</dbReference>
<organism evidence="15 16">
    <name type="scientific">Dendroctonus ponderosae</name>
    <name type="common">Mountain pine beetle</name>
    <dbReference type="NCBI Taxonomy" id="77166"/>
    <lineage>
        <taxon>Eukaryota</taxon>
        <taxon>Metazoa</taxon>
        <taxon>Ecdysozoa</taxon>
        <taxon>Arthropoda</taxon>
        <taxon>Hexapoda</taxon>
        <taxon>Insecta</taxon>
        <taxon>Pterygota</taxon>
        <taxon>Neoptera</taxon>
        <taxon>Endopterygota</taxon>
        <taxon>Coleoptera</taxon>
        <taxon>Polyphaga</taxon>
        <taxon>Cucujiformia</taxon>
        <taxon>Curculionidae</taxon>
        <taxon>Scolytinae</taxon>
        <taxon>Dendroctonus</taxon>
    </lineage>
</organism>
<dbReference type="GO" id="GO:0005737">
    <property type="term" value="C:cytoplasm"/>
    <property type="evidence" value="ECO:0007669"/>
    <property type="project" value="UniProtKB-SubCell"/>
</dbReference>
<accession>A0AAR5Q0D4</accession>
<dbReference type="InterPro" id="IPR059031">
    <property type="entry name" value="SH3_20"/>
</dbReference>
<keyword evidence="3 11" id="KW-0728">SH3 domain</keyword>
<dbReference type="Pfam" id="PF26085">
    <property type="entry name" value="SH3_20"/>
    <property type="match status" value="1"/>
</dbReference>
<evidence type="ECO:0000256" key="4">
    <source>
        <dbReference type="ARBA" id="ARBA00022475"/>
    </source>
</evidence>
<dbReference type="InterPro" id="IPR036028">
    <property type="entry name" value="SH3-like_dom_sf"/>
</dbReference>
<evidence type="ECO:0000256" key="8">
    <source>
        <dbReference type="ARBA" id="ARBA00022771"/>
    </source>
</evidence>
<keyword evidence="8" id="KW-0863">Zinc-finger</keyword>
<dbReference type="Pfam" id="PF00130">
    <property type="entry name" value="C1_1"/>
    <property type="match status" value="1"/>
</dbReference>
<reference evidence="16" key="1">
    <citation type="journal article" date="2013" name="Genome Biol.">
        <title>Draft genome of the mountain pine beetle, Dendroctonus ponderosae Hopkins, a major forest pest.</title>
        <authorList>
            <person name="Keeling C.I."/>
            <person name="Yuen M.M."/>
            <person name="Liao N.Y."/>
            <person name="Docking T.R."/>
            <person name="Chan S.K."/>
            <person name="Taylor G.A."/>
            <person name="Palmquist D.L."/>
            <person name="Jackman S.D."/>
            <person name="Nguyen A."/>
            <person name="Li M."/>
            <person name="Henderson H."/>
            <person name="Janes J.K."/>
            <person name="Zhao Y."/>
            <person name="Pandoh P."/>
            <person name="Moore R."/>
            <person name="Sperling F.A."/>
            <person name="Huber D.P."/>
            <person name="Birol I."/>
            <person name="Jones S.J."/>
            <person name="Bohlmann J."/>
        </authorList>
    </citation>
    <scope>NUCLEOTIDE SEQUENCE</scope>
</reference>